<proteinExistence type="predicted"/>
<feature type="domain" description="Peptidase S9 prolyl oligopeptidase catalytic" evidence="2">
    <location>
        <begin position="134"/>
        <end position="347"/>
    </location>
</feature>
<dbReference type="PANTHER" id="PTHR22946">
    <property type="entry name" value="DIENELACTONE HYDROLASE DOMAIN-CONTAINING PROTEIN-RELATED"/>
    <property type="match status" value="1"/>
</dbReference>
<evidence type="ECO:0000259" key="2">
    <source>
        <dbReference type="Pfam" id="PF00326"/>
    </source>
</evidence>
<organism evidence="3 4">
    <name type="scientific">Candidatus Woesebacteria bacterium RBG_13_36_22</name>
    <dbReference type="NCBI Taxonomy" id="1802478"/>
    <lineage>
        <taxon>Bacteria</taxon>
        <taxon>Candidatus Woeseibacteriota</taxon>
    </lineage>
</organism>
<keyword evidence="1" id="KW-0378">Hydrolase</keyword>
<name>A0A1F7X1I6_9BACT</name>
<evidence type="ECO:0000313" key="4">
    <source>
        <dbReference type="Proteomes" id="UP000176939"/>
    </source>
</evidence>
<dbReference type="InterPro" id="IPR050261">
    <property type="entry name" value="FrsA_esterase"/>
</dbReference>
<dbReference type="EMBL" id="MGFQ01000032">
    <property type="protein sequence ID" value="OGM08964.1"/>
    <property type="molecule type" value="Genomic_DNA"/>
</dbReference>
<dbReference type="PANTHER" id="PTHR22946:SF9">
    <property type="entry name" value="POLYKETIDE TRANSFERASE AF380"/>
    <property type="match status" value="1"/>
</dbReference>
<accession>A0A1F7X1I6</accession>
<dbReference type="Proteomes" id="UP000176939">
    <property type="component" value="Unassembled WGS sequence"/>
</dbReference>
<dbReference type="InterPro" id="IPR001375">
    <property type="entry name" value="Peptidase_S9_cat"/>
</dbReference>
<dbReference type="SUPFAM" id="SSF53474">
    <property type="entry name" value="alpha/beta-Hydrolases"/>
    <property type="match status" value="1"/>
</dbReference>
<dbReference type="GO" id="GO:0006508">
    <property type="term" value="P:proteolysis"/>
    <property type="evidence" value="ECO:0007669"/>
    <property type="project" value="InterPro"/>
</dbReference>
<dbReference type="GO" id="GO:0052689">
    <property type="term" value="F:carboxylic ester hydrolase activity"/>
    <property type="evidence" value="ECO:0007669"/>
    <property type="project" value="UniProtKB-ARBA"/>
</dbReference>
<reference evidence="3 4" key="1">
    <citation type="journal article" date="2016" name="Nat. Commun.">
        <title>Thousands of microbial genomes shed light on interconnected biogeochemical processes in an aquifer system.</title>
        <authorList>
            <person name="Anantharaman K."/>
            <person name="Brown C.T."/>
            <person name="Hug L.A."/>
            <person name="Sharon I."/>
            <person name="Castelle C.J."/>
            <person name="Probst A.J."/>
            <person name="Thomas B.C."/>
            <person name="Singh A."/>
            <person name="Wilkins M.J."/>
            <person name="Karaoz U."/>
            <person name="Brodie E.L."/>
            <person name="Williams K.H."/>
            <person name="Hubbard S.S."/>
            <person name="Banfield J.F."/>
        </authorList>
    </citation>
    <scope>NUCLEOTIDE SEQUENCE [LARGE SCALE GENOMIC DNA]</scope>
</reference>
<evidence type="ECO:0000256" key="1">
    <source>
        <dbReference type="ARBA" id="ARBA00022801"/>
    </source>
</evidence>
<dbReference type="Pfam" id="PF00326">
    <property type="entry name" value="Peptidase_S9"/>
    <property type="match status" value="1"/>
</dbReference>
<dbReference type="GO" id="GO:0008236">
    <property type="term" value="F:serine-type peptidase activity"/>
    <property type="evidence" value="ECO:0007669"/>
    <property type="project" value="InterPro"/>
</dbReference>
<dbReference type="Gene3D" id="3.40.50.1820">
    <property type="entry name" value="alpha/beta hydrolase"/>
    <property type="match status" value="1"/>
</dbReference>
<protein>
    <recommendedName>
        <fullName evidence="2">Peptidase S9 prolyl oligopeptidase catalytic domain-containing protein</fullName>
    </recommendedName>
</protein>
<sequence length="351" mass="39761">MKRLFVIFFVALIFFLLGFFIRDVVKKESSSKNIASIFPVSKPLEKYSFDSLSKADIKTGRIVIGDILEEKDNFTSYLFTFEFNPTPGSKETKKTTGMINIPKGNSKYPVIVMFRGFVDQKLYITGMGTKSASYFFADNGFITIAPDYLGYGGSDKEADNIFETRFQTYVTSISLLNTIKGISDNTSLITGSVQTINRLLDSSNLFIWGHSNGGQIALTVLEITGKDISTVLWAPVSKPFPYSILYYTDESEDQGKLIRKELAKFEELYDTNQYSLLNYFERININAKIQIHQGIADDAVPLDWSNSLNKKLKDLKLEVDYFTYPGADHNLQPAWNLATERSLTFFKSQIQ</sequence>
<dbReference type="InterPro" id="IPR029058">
    <property type="entry name" value="AB_hydrolase_fold"/>
</dbReference>
<gene>
    <name evidence="3" type="ORF">A2Z67_00680</name>
</gene>
<dbReference type="AlphaFoldDB" id="A0A1F7X1I6"/>
<comment type="caution">
    <text evidence="3">The sequence shown here is derived from an EMBL/GenBank/DDBJ whole genome shotgun (WGS) entry which is preliminary data.</text>
</comment>
<evidence type="ECO:0000313" key="3">
    <source>
        <dbReference type="EMBL" id="OGM08964.1"/>
    </source>
</evidence>